<dbReference type="InterPro" id="IPR000182">
    <property type="entry name" value="GNAT_dom"/>
</dbReference>
<dbReference type="PROSITE" id="PS51186">
    <property type="entry name" value="GNAT"/>
    <property type="match status" value="1"/>
</dbReference>
<dbReference type="GO" id="GO:0016747">
    <property type="term" value="F:acyltransferase activity, transferring groups other than amino-acyl groups"/>
    <property type="evidence" value="ECO:0007669"/>
    <property type="project" value="InterPro"/>
</dbReference>
<reference evidence="2 3" key="2">
    <citation type="submission" date="2020-04" db="EMBL/GenBank/DDBJ databases">
        <authorList>
            <person name="Fomenkov A."/>
            <person name="Anton B.P."/>
            <person name="Roberts R.J."/>
        </authorList>
    </citation>
    <scope>NUCLEOTIDE SEQUENCE [LARGE SCALE GENOMIC DNA]</scope>
    <source>
        <strain evidence="2 3">S2</strain>
    </source>
</reference>
<evidence type="ECO:0000313" key="3">
    <source>
        <dbReference type="Proteomes" id="UP000501868"/>
    </source>
</evidence>
<dbReference type="EMBL" id="CP051128">
    <property type="protein sequence ID" value="QIZ05436.1"/>
    <property type="molecule type" value="Genomic_DNA"/>
</dbReference>
<dbReference type="Gene3D" id="3.40.630.30">
    <property type="match status" value="1"/>
</dbReference>
<accession>A0A6H1NVZ1</accession>
<dbReference type="InterPro" id="IPR016181">
    <property type="entry name" value="Acyl_CoA_acyltransferase"/>
</dbReference>
<dbReference type="SUPFAM" id="SSF55729">
    <property type="entry name" value="Acyl-CoA N-acyltransferases (Nat)"/>
    <property type="match status" value="1"/>
</dbReference>
<reference evidence="2 3" key="1">
    <citation type="submission" date="2020-04" db="EMBL/GenBank/DDBJ databases">
        <title>Genome-Wide Identification of 5-Methylcytosine Sites in Bacterial Genomes By High-Throughput Sequencing of MspJI Restriction Fragments.</title>
        <authorList>
            <person name="Wu V."/>
        </authorList>
    </citation>
    <scope>NUCLEOTIDE SEQUENCE [LARGE SCALE GENOMIC DNA]</scope>
    <source>
        <strain evidence="2 3">S2</strain>
    </source>
</reference>
<dbReference type="Proteomes" id="UP000501868">
    <property type="component" value="Chromosome"/>
</dbReference>
<proteinExistence type="predicted"/>
<evidence type="ECO:0000259" key="1">
    <source>
        <dbReference type="PROSITE" id="PS51186"/>
    </source>
</evidence>
<dbReference type="AlphaFoldDB" id="A0A6H1NVZ1"/>
<feature type="domain" description="N-acetyltransferase" evidence="1">
    <location>
        <begin position="118"/>
        <end position="257"/>
    </location>
</feature>
<protein>
    <submittedName>
        <fullName evidence="2">GNAT family N-acetyltransferase</fullName>
    </submittedName>
</protein>
<sequence>MNILHKILELDFAYLDTFTNRMDTSWGSIFYNEDQPAYFDANHAHIIEVPENSEAVIEEVLHFYTDRNLAPRFYIYDFEKQARFIESLQAYQFQIESLVSPVQLWNQEINEHKRNDKVTIERVTADNFQEALEIECSIKELGGREVREKSFPEEFKHPLFTHYLLRYDGVACSTACLFEHEGQVRLESVATIEEYRGKGFIGELIYFLQEEVNYQGVENFWFFPINERVEKVYLKYGFQTIAELTTGHAFLSGKSIKEIQGS</sequence>
<evidence type="ECO:0000313" key="2">
    <source>
        <dbReference type="EMBL" id="QIZ05436.1"/>
    </source>
</evidence>
<dbReference type="Pfam" id="PF00583">
    <property type="entry name" value="Acetyltransf_1"/>
    <property type="match status" value="1"/>
</dbReference>
<name>A0A6H1NVZ1_PRIMG</name>
<organism evidence="2 3">
    <name type="scientific">Priestia megaterium</name>
    <name type="common">Bacillus megaterium</name>
    <dbReference type="NCBI Taxonomy" id="1404"/>
    <lineage>
        <taxon>Bacteria</taxon>
        <taxon>Bacillati</taxon>
        <taxon>Bacillota</taxon>
        <taxon>Bacilli</taxon>
        <taxon>Bacillales</taxon>
        <taxon>Bacillaceae</taxon>
        <taxon>Priestia</taxon>
    </lineage>
</organism>
<gene>
    <name evidence="2" type="ORF">HFZ78_00510</name>
</gene>
<keyword evidence="2" id="KW-0808">Transferase</keyword>